<organism evidence="2 3">
    <name type="scientific">Pseudomonas cavernae</name>
    <dbReference type="NCBI Taxonomy" id="2320867"/>
    <lineage>
        <taxon>Bacteria</taxon>
        <taxon>Pseudomonadati</taxon>
        <taxon>Pseudomonadota</taxon>
        <taxon>Gammaproteobacteria</taxon>
        <taxon>Pseudomonadales</taxon>
        <taxon>Pseudomonadaceae</taxon>
        <taxon>Pseudomonas</taxon>
    </lineage>
</organism>
<keyword evidence="1" id="KW-0812">Transmembrane</keyword>
<keyword evidence="3" id="KW-1185">Reference proteome</keyword>
<protein>
    <submittedName>
        <fullName evidence="2">Uncharacterized protein</fullName>
    </submittedName>
</protein>
<dbReference type="Proteomes" id="UP000265560">
    <property type="component" value="Chromosome"/>
</dbReference>
<proteinExistence type="predicted"/>
<dbReference type="KEGG" id="pcav:D3880_04800"/>
<dbReference type="EMBL" id="CP032419">
    <property type="protein sequence ID" value="AYC31743.1"/>
    <property type="molecule type" value="Genomic_DNA"/>
</dbReference>
<gene>
    <name evidence="2" type="ORF">D3880_04800</name>
</gene>
<feature type="transmembrane region" description="Helical" evidence="1">
    <location>
        <begin position="20"/>
        <end position="38"/>
    </location>
</feature>
<evidence type="ECO:0000313" key="2">
    <source>
        <dbReference type="EMBL" id="AYC31743.1"/>
    </source>
</evidence>
<accession>A0A385Z1J7</accession>
<keyword evidence="1" id="KW-1133">Transmembrane helix</keyword>
<name>A0A385Z1J7_9PSED</name>
<dbReference type="AlphaFoldDB" id="A0A385Z1J7"/>
<sequence>MSLQVLWSLLQAHPAQSINSLALFFAIAGSWLLLATRLRERRALARLAADSELQALEEASLLDERTLRINRFFSAFGWLCLALALLVSAVSTQL</sequence>
<feature type="transmembrane region" description="Helical" evidence="1">
    <location>
        <begin position="72"/>
        <end position="91"/>
    </location>
</feature>
<dbReference type="RefSeq" id="WP_119892367.1">
    <property type="nucleotide sequence ID" value="NZ_CP032419.1"/>
</dbReference>
<keyword evidence="1" id="KW-0472">Membrane</keyword>
<evidence type="ECO:0000313" key="3">
    <source>
        <dbReference type="Proteomes" id="UP000265560"/>
    </source>
</evidence>
<evidence type="ECO:0000256" key="1">
    <source>
        <dbReference type="SAM" id="Phobius"/>
    </source>
</evidence>
<reference evidence="3" key="1">
    <citation type="submission" date="2018-09" db="EMBL/GenBank/DDBJ databases">
        <authorList>
            <person name="Zhu H."/>
        </authorList>
    </citation>
    <scope>NUCLEOTIDE SEQUENCE [LARGE SCALE GENOMIC DNA]</scope>
    <source>
        <strain evidence="3">K2W31S-8</strain>
    </source>
</reference>
<dbReference type="OrthoDB" id="7030838at2"/>